<dbReference type="InterPro" id="IPR032151">
    <property type="entry name" value="CFAP61_N"/>
</dbReference>
<dbReference type="AlphaFoldDB" id="Q4SD15"/>
<name>Q4SD15_TETNG</name>
<reference evidence="2" key="2">
    <citation type="submission" date="2004-02" db="EMBL/GenBank/DDBJ databases">
        <authorList>
            <consortium name="Genoscope"/>
            <consortium name="Whitehead Institute Centre for Genome Research"/>
        </authorList>
    </citation>
    <scope>NUCLEOTIDE SEQUENCE</scope>
</reference>
<gene>
    <name evidence="2" type="ORF">GSTENG00020238001</name>
</gene>
<dbReference type="KEGG" id="tng:GSTEN00020238G001"/>
<dbReference type="Pfam" id="PF16092">
    <property type="entry name" value="CFAP61_N"/>
    <property type="match status" value="1"/>
</dbReference>
<evidence type="ECO:0000313" key="2">
    <source>
        <dbReference type="EMBL" id="CAG01467.1"/>
    </source>
</evidence>
<accession>Q4SD15</accession>
<reference evidence="2" key="1">
    <citation type="journal article" date="2004" name="Nature">
        <title>Genome duplication in the teleost fish Tetraodon nigroviridis reveals the early vertebrate proto-karyotype.</title>
        <authorList>
            <person name="Jaillon O."/>
            <person name="Aury J.-M."/>
            <person name="Brunet F."/>
            <person name="Petit J.-L."/>
            <person name="Stange-Thomann N."/>
            <person name="Mauceli E."/>
            <person name="Bouneau L."/>
            <person name="Fischer C."/>
            <person name="Ozouf-Costaz C."/>
            <person name="Bernot A."/>
            <person name="Nicaud S."/>
            <person name="Jaffe D."/>
            <person name="Fisher S."/>
            <person name="Lutfalla G."/>
            <person name="Dossat C."/>
            <person name="Segurens B."/>
            <person name="Dasilva C."/>
            <person name="Salanoubat M."/>
            <person name="Levy M."/>
            <person name="Boudet N."/>
            <person name="Castellano S."/>
            <person name="Anthouard V."/>
            <person name="Jubin C."/>
            <person name="Castelli V."/>
            <person name="Katinka M."/>
            <person name="Vacherie B."/>
            <person name="Biemont C."/>
            <person name="Skalli Z."/>
            <person name="Cattolico L."/>
            <person name="Poulain J."/>
            <person name="De Berardinis V."/>
            <person name="Cruaud C."/>
            <person name="Duprat S."/>
            <person name="Brottier P."/>
            <person name="Coutanceau J.-P."/>
            <person name="Gouzy J."/>
            <person name="Parra G."/>
            <person name="Lardier G."/>
            <person name="Chapple C."/>
            <person name="McKernan K.J."/>
            <person name="McEwan P."/>
            <person name="Bosak S."/>
            <person name="Kellis M."/>
            <person name="Volff J.-N."/>
            <person name="Guigo R."/>
            <person name="Zody M.C."/>
            <person name="Mesirov J."/>
            <person name="Lindblad-Toh K."/>
            <person name="Birren B."/>
            <person name="Nusbaum C."/>
            <person name="Kahn D."/>
            <person name="Robinson-Rechavi M."/>
            <person name="Laudet V."/>
            <person name="Schachter V."/>
            <person name="Quetier F."/>
            <person name="Saurin W."/>
            <person name="Scarpelli C."/>
            <person name="Wincker P."/>
            <person name="Lander E.S."/>
            <person name="Weissenbach J."/>
            <person name="Roest Crollius H."/>
        </authorList>
    </citation>
    <scope>NUCLEOTIDE SEQUENCE [LARGE SCALE GENOMIC DNA]</scope>
</reference>
<feature type="domain" description="Cilia- and flagella-associated protein 61 N-terminal" evidence="1">
    <location>
        <begin position="48"/>
        <end position="99"/>
    </location>
</feature>
<evidence type="ECO:0000259" key="1">
    <source>
        <dbReference type="Pfam" id="PF16092"/>
    </source>
</evidence>
<protein>
    <submittedName>
        <fullName evidence="2">(spotted green pufferfish) hypothetical protein</fullName>
    </submittedName>
</protein>
<dbReference type="EMBL" id="CAAE01014645">
    <property type="protein sequence ID" value="CAG01467.1"/>
    <property type="molecule type" value="Genomic_DNA"/>
</dbReference>
<sequence>MLQGSTGSWAPHLGSCLEESAFFTFCEEKDSPIFLTDETSTDACVCSREKANLAVTLANGRGDVVAHASLFDHPVAGLVDQSEWETFLKENFAAHQCTVPIVIVI</sequence>
<comment type="caution">
    <text evidence="2">The sequence shown here is derived from an EMBL/GenBank/DDBJ whole genome shotgun (WGS) entry which is preliminary data.</text>
</comment>
<proteinExistence type="predicted"/>
<organism evidence="2">
    <name type="scientific">Tetraodon nigroviridis</name>
    <name type="common">Spotted green pufferfish</name>
    <name type="synonym">Chelonodon nigroviridis</name>
    <dbReference type="NCBI Taxonomy" id="99883"/>
    <lineage>
        <taxon>Eukaryota</taxon>
        <taxon>Metazoa</taxon>
        <taxon>Chordata</taxon>
        <taxon>Craniata</taxon>
        <taxon>Vertebrata</taxon>
        <taxon>Euteleostomi</taxon>
        <taxon>Actinopterygii</taxon>
        <taxon>Neopterygii</taxon>
        <taxon>Teleostei</taxon>
        <taxon>Neoteleostei</taxon>
        <taxon>Acanthomorphata</taxon>
        <taxon>Eupercaria</taxon>
        <taxon>Tetraodontiformes</taxon>
        <taxon>Tetradontoidea</taxon>
        <taxon>Tetraodontidae</taxon>
        <taxon>Tetraodon</taxon>
    </lineage>
</organism>
<dbReference type="OrthoDB" id="382863at2759"/>